<dbReference type="PIRSF" id="PIRSF010244">
    <property type="entry name" value="UCP010244_imp"/>
    <property type="match status" value="1"/>
</dbReference>
<keyword evidence="1" id="KW-0472">Membrane</keyword>
<name>A7HRI4_PARL1</name>
<dbReference type="AlphaFoldDB" id="A7HRI4"/>
<dbReference type="Proteomes" id="UP000006377">
    <property type="component" value="Chromosome"/>
</dbReference>
<reference evidence="3 4" key="1">
    <citation type="journal article" date="2011" name="Stand. Genomic Sci.">
        <title>Complete genome sequence of Parvibaculum lavamentivorans type strain (DS-1(T)).</title>
        <authorList>
            <person name="Schleheck D."/>
            <person name="Weiss M."/>
            <person name="Pitluck S."/>
            <person name="Bruce D."/>
            <person name="Land M.L."/>
            <person name="Han S."/>
            <person name="Saunders E."/>
            <person name="Tapia R."/>
            <person name="Detter C."/>
            <person name="Brettin T."/>
            <person name="Han J."/>
            <person name="Woyke T."/>
            <person name="Goodwin L."/>
            <person name="Pennacchio L."/>
            <person name="Nolan M."/>
            <person name="Cook A.M."/>
            <person name="Kjelleberg S."/>
            <person name="Thomas T."/>
        </authorList>
    </citation>
    <scope>NUCLEOTIDE SEQUENCE [LARGE SCALE GENOMIC DNA]</scope>
    <source>
        <strain evidence="4">DS-1 / DSM 13023 / NCIMB 13966</strain>
    </source>
</reference>
<evidence type="ECO:0000259" key="2">
    <source>
        <dbReference type="Pfam" id="PF06863"/>
    </source>
</evidence>
<dbReference type="HOGENOM" id="CLU_113999_0_0_5"/>
<feature type="domain" description="DUF1254" evidence="2">
    <location>
        <begin position="46"/>
        <end position="172"/>
    </location>
</feature>
<evidence type="ECO:0000313" key="4">
    <source>
        <dbReference type="Proteomes" id="UP000006377"/>
    </source>
</evidence>
<dbReference type="InterPro" id="IPR037050">
    <property type="entry name" value="DUF1254_sf"/>
</dbReference>
<dbReference type="eggNOG" id="COG5436">
    <property type="taxonomic scope" value="Bacteria"/>
</dbReference>
<keyword evidence="4" id="KW-1185">Reference proteome</keyword>
<proteinExistence type="predicted"/>
<dbReference type="STRING" id="402881.Plav_0894"/>
<sequence length="173" mass="18733">MKTWPMWVAGTIALAAVFHILTIFGLPYGIMDRAMAGIASQAGGVNKPAYPDRATAASRGIVRPGPDLLYTACAYDVSKQPVKITSPVPDTYWSLSAFAANTDNFFVVNDRQVKSGRVEIVLAADENTKTEKGIPLVITPSTRGIILFRSLVTSEESLAEIDAMRRQSNCEPL</sequence>
<dbReference type="InterPro" id="IPR014456">
    <property type="entry name" value="UCP010244_IM"/>
</dbReference>
<dbReference type="EMBL" id="CP000774">
    <property type="protein sequence ID" value="ABS62517.1"/>
    <property type="molecule type" value="Genomic_DNA"/>
</dbReference>
<protein>
    <submittedName>
        <fullName evidence="3">Integral membrane protein-like protein</fullName>
    </submittedName>
</protein>
<dbReference type="InterPro" id="IPR010679">
    <property type="entry name" value="DUF1254"/>
</dbReference>
<organism evidence="3 4">
    <name type="scientific">Parvibaculum lavamentivorans (strain DS-1 / DSM 13023 / NCIMB 13966)</name>
    <dbReference type="NCBI Taxonomy" id="402881"/>
    <lineage>
        <taxon>Bacteria</taxon>
        <taxon>Pseudomonadati</taxon>
        <taxon>Pseudomonadota</taxon>
        <taxon>Alphaproteobacteria</taxon>
        <taxon>Hyphomicrobiales</taxon>
        <taxon>Parvibaculaceae</taxon>
        <taxon>Parvibaculum</taxon>
    </lineage>
</organism>
<keyword evidence="1" id="KW-0812">Transmembrane</keyword>
<evidence type="ECO:0000256" key="1">
    <source>
        <dbReference type="SAM" id="Phobius"/>
    </source>
</evidence>
<dbReference type="SUPFAM" id="SSF160935">
    <property type="entry name" value="VPA0735-like"/>
    <property type="match status" value="1"/>
</dbReference>
<feature type="transmembrane region" description="Helical" evidence="1">
    <location>
        <begin position="6"/>
        <end position="26"/>
    </location>
</feature>
<keyword evidence="1" id="KW-1133">Transmembrane helix</keyword>
<dbReference type="KEGG" id="pla:Plav_0894"/>
<evidence type="ECO:0000313" key="3">
    <source>
        <dbReference type="EMBL" id="ABS62517.1"/>
    </source>
</evidence>
<accession>A7HRI4</accession>
<dbReference type="Gene3D" id="2.60.40.1610">
    <property type="entry name" value="Domain of unknown function DUF1254"/>
    <property type="match status" value="1"/>
</dbReference>
<dbReference type="RefSeq" id="WP_012109770.1">
    <property type="nucleotide sequence ID" value="NC_009719.1"/>
</dbReference>
<gene>
    <name evidence="3" type="ordered locus">Plav_0894</name>
</gene>
<dbReference type="Pfam" id="PF06863">
    <property type="entry name" value="DUF1254"/>
    <property type="match status" value="1"/>
</dbReference>